<dbReference type="OrthoDB" id="9816559at2"/>
<dbReference type="RefSeq" id="WP_059151307.1">
    <property type="nucleotide sequence ID" value="NZ_KQ130453.1"/>
</dbReference>
<dbReference type="PANTHER" id="PTHR13891">
    <property type="entry name" value="CYTOCHROME C OXIDASE ASSEMBLY FACTOR 7"/>
    <property type="match status" value="1"/>
</dbReference>
<feature type="compositionally biased region" description="Low complexity" evidence="3">
    <location>
        <begin position="168"/>
        <end position="177"/>
    </location>
</feature>
<dbReference type="InterPro" id="IPR011990">
    <property type="entry name" value="TPR-like_helical_dom_sf"/>
</dbReference>
<proteinExistence type="inferred from homology"/>
<organism evidence="6 7">
    <name type="scientific">Novosphingobium barchaimii LL02</name>
    <dbReference type="NCBI Taxonomy" id="1114963"/>
    <lineage>
        <taxon>Bacteria</taxon>
        <taxon>Pseudomonadati</taxon>
        <taxon>Pseudomonadota</taxon>
        <taxon>Alphaproteobacteria</taxon>
        <taxon>Sphingomonadales</taxon>
        <taxon>Sphingomonadaceae</taxon>
        <taxon>Novosphingobium</taxon>
    </lineage>
</organism>
<feature type="region of interest" description="Disordered" evidence="3">
    <location>
        <begin position="168"/>
        <end position="196"/>
    </location>
</feature>
<accession>A0A0J7XYW0</accession>
<dbReference type="AlphaFoldDB" id="A0A0J7XYW0"/>
<dbReference type="InterPro" id="IPR006597">
    <property type="entry name" value="Sel1-like"/>
</dbReference>
<gene>
    <name evidence="6" type="ORF">V474_16150</name>
</gene>
<evidence type="ECO:0000256" key="4">
    <source>
        <dbReference type="SAM" id="SignalP"/>
    </source>
</evidence>
<comment type="caution">
    <text evidence="6">The sequence shown here is derived from an EMBL/GenBank/DDBJ whole genome shotgun (WGS) entry which is preliminary data.</text>
</comment>
<evidence type="ECO:0000313" key="6">
    <source>
        <dbReference type="EMBL" id="KMS56453.1"/>
    </source>
</evidence>
<evidence type="ECO:0000256" key="2">
    <source>
        <dbReference type="ARBA" id="ARBA00022737"/>
    </source>
</evidence>
<sequence>MRHYIWLKAAAAAVTLASVPAGASEWWYVNSGPGRVVYVDAQSIERRKDVASYWAMYVIRPGEPEVMTKSHRRVRCDTRRVETLEVLRFDEQGREIGDGNSRPMPMQAVAPDSLGDAELRFACGDEGHRVANDLFPLAIDAVAFAEALIAQGNKPDDAHDLHEAMSVREVQSVSPVPSEEEPAAAAQTALPDEASSEVAVTSPVQGLDDDAAEIKQLEDACVGETVGSCAELGTRYAEGDGVDKDPVRAAVFYDKACAGGDSDSCTFLGIAYHSGKGVPSNAERATALFGRACELGGPSDCANFGLALVKGEGIAKDVVRAFRYFDAACDAGNFASCSSLGAAYSLGAGVPVSKQRAKRLFEKACAGEDPGGCYNLGVVYDQGLGVRKDPKRAAALYIGACEHDDGSACGNLGTLVQNGSGVVKDAVRAAELFRKSCELDDADGCLNLGRAYNAGAGVERDREQAAAAYRRALEIDPDKADARRALTDLMPD</sequence>
<dbReference type="Gene3D" id="1.25.40.10">
    <property type="entry name" value="Tetratricopeptide repeat domain"/>
    <property type="match status" value="2"/>
</dbReference>
<evidence type="ECO:0000256" key="3">
    <source>
        <dbReference type="SAM" id="MobiDB-lite"/>
    </source>
</evidence>
<feature type="domain" description="Surface-adhesin protein E-like" evidence="5">
    <location>
        <begin position="26"/>
        <end position="124"/>
    </location>
</feature>
<dbReference type="PATRIC" id="fig|1114963.3.peg.2062"/>
<dbReference type="EMBL" id="JACU01000004">
    <property type="protein sequence ID" value="KMS56453.1"/>
    <property type="molecule type" value="Genomic_DNA"/>
</dbReference>
<reference evidence="6 7" key="1">
    <citation type="journal article" date="2015" name="G3 (Bethesda)">
        <title>Insights into Ongoing Evolution of the Hexachlorocyclohexane Catabolic Pathway from Comparative Genomics of Ten Sphingomonadaceae Strains.</title>
        <authorList>
            <person name="Pearce S.L."/>
            <person name="Oakeshott J.G."/>
            <person name="Pandey G."/>
        </authorList>
    </citation>
    <scope>NUCLEOTIDE SEQUENCE [LARGE SCALE GENOMIC DNA]</scope>
    <source>
        <strain evidence="6 7">LL02</strain>
    </source>
</reference>
<dbReference type="SUPFAM" id="SSF81901">
    <property type="entry name" value="HCP-like"/>
    <property type="match status" value="2"/>
</dbReference>
<feature type="signal peptide" evidence="4">
    <location>
        <begin position="1"/>
        <end position="23"/>
    </location>
</feature>
<dbReference type="PANTHER" id="PTHR13891:SF1">
    <property type="entry name" value="CYTOCHROME C OXIDASE ASSEMBLY FACTOR 7"/>
    <property type="match status" value="1"/>
</dbReference>
<keyword evidence="4" id="KW-0732">Signal</keyword>
<evidence type="ECO:0000259" key="5">
    <source>
        <dbReference type="Pfam" id="PF16747"/>
    </source>
</evidence>
<comment type="similarity">
    <text evidence="1">Belongs to the hcp beta-lactamase family.</text>
</comment>
<keyword evidence="2" id="KW-0677">Repeat</keyword>
<dbReference type="InterPro" id="IPR040239">
    <property type="entry name" value="HcpB-like"/>
</dbReference>
<dbReference type="InterPro" id="IPR031939">
    <property type="entry name" value="Adhesin_E-like"/>
</dbReference>
<protein>
    <recommendedName>
        <fullName evidence="5">Surface-adhesin protein E-like domain-containing protein</fullName>
    </recommendedName>
</protein>
<name>A0A0J7XYW0_9SPHN</name>
<evidence type="ECO:0000256" key="1">
    <source>
        <dbReference type="ARBA" id="ARBA00008486"/>
    </source>
</evidence>
<dbReference type="Proteomes" id="UP000052268">
    <property type="component" value="Unassembled WGS sequence"/>
</dbReference>
<dbReference type="Pfam" id="PF08238">
    <property type="entry name" value="Sel1"/>
    <property type="match status" value="7"/>
</dbReference>
<evidence type="ECO:0000313" key="7">
    <source>
        <dbReference type="Proteomes" id="UP000052268"/>
    </source>
</evidence>
<dbReference type="Pfam" id="PF16747">
    <property type="entry name" value="Adhesin_E"/>
    <property type="match status" value="1"/>
</dbReference>
<keyword evidence="7" id="KW-1185">Reference proteome</keyword>
<dbReference type="SMART" id="SM00671">
    <property type="entry name" value="SEL1"/>
    <property type="match status" value="7"/>
</dbReference>
<feature type="chain" id="PRO_5036502920" description="Surface-adhesin protein E-like domain-containing protein" evidence="4">
    <location>
        <begin position="24"/>
        <end position="492"/>
    </location>
</feature>